<comment type="similarity">
    <text evidence="1">Belongs to the glycosyl hydrolase 1 family.</text>
</comment>
<gene>
    <name evidence="6" type="ORF">DEO72_LG10g362</name>
</gene>
<dbReference type="PRINTS" id="PR00131">
    <property type="entry name" value="GLHYDRLASE1"/>
</dbReference>
<evidence type="ECO:0000256" key="2">
    <source>
        <dbReference type="ARBA" id="ARBA00022801"/>
    </source>
</evidence>
<dbReference type="InterPro" id="IPR018120">
    <property type="entry name" value="Glyco_hydro_1_AS"/>
</dbReference>
<dbReference type="EMBL" id="CP039354">
    <property type="protein sequence ID" value="QCE09143.1"/>
    <property type="molecule type" value="Genomic_DNA"/>
</dbReference>
<reference evidence="6 7" key="1">
    <citation type="submission" date="2019-04" db="EMBL/GenBank/DDBJ databases">
        <title>An improved genome assembly and genetic linkage map for asparagus bean, Vigna unguiculata ssp. sesquipedialis.</title>
        <authorList>
            <person name="Xia Q."/>
            <person name="Zhang R."/>
            <person name="Dong Y."/>
        </authorList>
    </citation>
    <scope>NUCLEOTIDE SEQUENCE [LARGE SCALE GENOMIC DNA]</scope>
    <source>
        <tissue evidence="6">Leaf</tissue>
    </source>
</reference>
<dbReference type="Gene3D" id="3.20.20.80">
    <property type="entry name" value="Glycosidases"/>
    <property type="match status" value="2"/>
</dbReference>
<feature type="active site" description="Nucleophile" evidence="4">
    <location>
        <position position="998"/>
    </location>
</feature>
<dbReference type="InterPro" id="IPR001360">
    <property type="entry name" value="Glyco_hydro_1"/>
</dbReference>
<protein>
    <submittedName>
        <fullName evidence="6">Lactase-phlorizin hydrolase</fullName>
    </submittedName>
</protein>
<evidence type="ECO:0000313" key="7">
    <source>
        <dbReference type="Proteomes" id="UP000501690"/>
    </source>
</evidence>
<feature type="active site" description="Nucleophile" evidence="4">
    <location>
        <position position="511"/>
    </location>
</feature>
<dbReference type="PROSITE" id="PS00572">
    <property type="entry name" value="GLYCOSYL_HYDROL_F1_1"/>
    <property type="match status" value="2"/>
</dbReference>
<accession>A0A4D6N5Q1</accession>
<dbReference type="SUPFAM" id="SSF51445">
    <property type="entry name" value="(Trans)glycosidases"/>
    <property type="match status" value="2"/>
</dbReference>
<dbReference type="InterPro" id="IPR017853">
    <property type="entry name" value="GH"/>
</dbReference>
<dbReference type="Pfam" id="PF00232">
    <property type="entry name" value="Glyco_hydro_1"/>
    <property type="match status" value="2"/>
</dbReference>
<evidence type="ECO:0000256" key="4">
    <source>
        <dbReference type="PROSITE-ProRule" id="PRU10055"/>
    </source>
</evidence>
<dbReference type="GO" id="GO:0008422">
    <property type="term" value="F:beta-glucosidase activity"/>
    <property type="evidence" value="ECO:0007669"/>
    <property type="project" value="UniProtKB-ARBA"/>
</dbReference>
<dbReference type="Proteomes" id="UP000501690">
    <property type="component" value="Linkage Group LG10"/>
</dbReference>
<dbReference type="FunFam" id="3.20.20.80:FF:000041">
    <property type="entry name" value="Beta-glucosidase 7"/>
    <property type="match status" value="1"/>
</dbReference>
<evidence type="ECO:0000256" key="5">
    <source>
        <dbReference type="RuleBase" id="RU004468"/>
    </source>
</evidence>
<dbReference type="PANTHER" id="PTHR10353">
    <property type="entry name" value="GLYCOSYL HYDROLASE"/>
    <property type="match status" value="1"/>
</dbReference>
<dbReference type="PANTHER" id="PTHR10353:SF137">
    <property type="entry name" value="MYROSINASE 3-RELATED"/>
    <property type="match status" value="1"/>
</dbReference>
<evidence type="ECO:0000256" key="1">
    <source>
        <dbReference type="ARBA" id="ARBA00010838"/>
    </source>
</evidence>
<evidence type="ECO:0000256" key="3">
    <source>
        <dbReference type="ARBA" id="ARBA00023295"/>
    </source>
</evidence>
<sequence length="1093" mass="124008">MAYTQGFLQLRALTTPVKVSPKWELRTTKPNRIVCKAQNEDVEDSDATNLSLLSRRLALGTALIGGAAAAGTRASPARAADAQLTLQKPLPQGLNMGCNEFIVLGTVAVTTLPAISYEEYPASVVEALSLNRTSFPEGFVFGTASAAYQYEGAAFEGGRGPSLWDNFTHRYPEKIEDRSNGDVAVDEYHRYLEDVQIMKDMNLDAYRFSISWSRIIPNGKLSGGVNPEGIRYYNNLIDNLLANGIEPYVTLFHWDLPQTLEEEYGGFLSRRVVDDFRDYAEICFKHFGNRVKYWITLNEPWSYTNNGYALGSFPPCRCSKWVDSTCVGGDSGTEPYIASHNLLLAHAAAVHVYKKKFQNTQKGVIGITLISHWFEPYSNSQADKDAAIRALDFMFGWYMEPLTSGRYPKSMRSLVGKRLPKFSKHEAKLVAGSYDFLGLNYYTTYYVADASKANKPSYTTDANANQLTVRNGVSIGPQFGPSWLFIYPKGIRKLLLYTNTTYNSPSIYITENGMGDINTDPTLSVKEMLQDTYRIDYYYRHLYYILSATRDGIKVKGYFAWSLLDNFEWKDGYQVRFGLNFVDYKNGLKRHAKQSAKWCSSLKMAREGFILLVFFALTTLSPIGFAQHQSYVVETLSLNRSSFPTGFVFGTASSAYQYEGAANEGGRGPSIWDAYTHKYPEKIRGESNGDVAVDQYHRYKEDVQIMKNMNMDAYRLFISWSRILPNGKLSGGINPEGIRYYNNLIDNLLANGIEPYVTLFHWDLPQTLEEEYGGFLSRRVVDDFRDYAEICFKHFGNRVKYWITLNEPWTFTNTGYAVGSFPPGRCSKWLDSTCFGGDSGTEPYIASHNLILAHAAAVHVYKSKFQSTQIGVIGITLNSNWYEPYSNSEADKEAAIRAVDFMFGWLPKFSKHEAKLVAGSYDFLGLNYYTTNYAANTSKANKPSYTTDANVNQITVRNGVPIGPRFGPSWLYVYPKGLRKLLLHTNNVYNRPLIYITENGMGDIYTDPTLSVKEMLQDTYRIDYFYRHLYYLLSAIRDGVTVKGYFAWSLLDNFEWKDGYVVRFGLNFVDHKSGLKRHAKQSAKWFKAFLHRD</sequence>
<proteinExistence type="inferred from homology"/>
<keyword evidence="2 5" id="KW-0378">Hydrolase</keyword>
<dbReference type="InterPro" id="IPR033132">
    <property type="entry name" value="GH_1_N_CS"/>
</dbReference>
<organism evidence="6 7">
    <name type="scientific">Vigna unguiculata</name>
    <name type="common">Cowpea</name>
    <dbReference type="NCBI Taxonomy" id="3917"/>
    <lineage>
        <taxon>Eukaryota</taxon>
        <taxon>Viridiplantae</taxon>
        <taxon>Streptophyta</taxon>
        <taxon>Embryophyta</taxon>
        <taxon>Tracheophyta</taxon>
        <taxon>Spermatophyta</taxon>
        <taxon>Magnoliopsida</taxon>
        <taxon>eudicotyledons</taxon>
        <taxon>Gunneridae</taxon>
        <taxon>Pentapetalae</taxon>
        <taxon>rosids</taxon>
        <taxon>fabids</taxon>
        <taxon>Fabales</taxon>
        <taxon>Fabaceae</taxon>
        <taxon>Papilionoideae</taxon>
        <taxon>50 kb inversion clade</taxon>
        <taxon>NPAAA clade</taxon>
        <taxon>indigoferoid/millettioid clade</taxon>
        <taxon>Phaseoleae</taxon>
        <taxon>Vigna</taxon>
    </lineage>
</organism>
<dbReference type="AlphaFoldDB" id="A0A4D6N5Q1"/>
<dbReference type="GO" id="GO:0005975">
    <property type="term" value="P:carbohydrate metabolic process"/>
    <property type="evidence" value="ECO:0007669"/>
    <property type="project" value="InterPro"/>
</dbReference>
<evidence type="ECO:0000313" key="6">
    <source>
        <dbReference type="EMBL" id="QCE09143.1"/>
    </source>
</evidence>
<keyword evidence="7" id="KW-1185">Reference proteome</keyword>
<name>A0A4D6N5Q1_VIGUN</name>
<dbReference type="FunFam" id="3.20.20.80:FF:000020">
    <property type="entry name" value="Beta-glucosidase 12"/>
    <property type="match status" value="1"/>
</dbReference>
<keyword evidence="3 5" id="KW-0326">Glycosidase</keyword>
<dbReference type="PROSITE" id="PS00653">
    <property type="entry name" value="GLYCOSYL_HYDROL_F1_2"/>
    <property type="match status" value="2"/>
</dbReference>